<reference evidence="1 2" key="1">
    <citation type="submission" date="2016-10" db="EMBL/GenBank/DDBJ databases">
        <title>Genome sequence of the basidiomycete white-rot fungus Trametes pubescens.</title>
        <authorList>
            <person name="Makela M.R."/>
            <person name="Granchi Z."/>
            <person name="Peng M."/>
            <person name="De Vries R.P."/>
            <person name="Grigoriev I."/>
            <person name="Riley R."/>
            <person name="Hilden K."/>
        </authorList>
    </citation>
    <scope>NUCLEOTIDE SEQUENCE [LARGE SCALE GENOMIC DNA]</scope>
    <source>
        <strain evidence="1 2">FBCC735</strain>
    </source>
</reference>
<gene>
    <name evidence="1" type="ORF">TRAPUB_11457</name>
</gene>
<comment type="caution">
    <text evidence="1">The sequence shown here is derived from an EMBL/GenBank/DDBJ whole genome shotgun (WGS) entry which is preliminary data.</text>
</comment>
<dbReference type="AlphaFoldDB" id="A0A1M2VWJ1"/>
<name>A0A1M2VWJ1_TRAPU</name>
<keyword evidence="2" id="KW-1185">Reference proteome</keyword>
<organism evidence="1 2">
    <name type="scientific">Trametes pubescens</name>
    <name type="common">White-rot fungus</name>
    <dbReference type="NCBI Taxonomy" id="154538"/>
    <lineage>
        <taxon>Eukaryota</taxon>
        <taxon>Fungi</taxon>
        <taxon>Dikarya</taxon>
        <taxon>Basidiomycota</taxon>
        <taxon>Agaricomycotina</taxon>
        <taxon>Agaricomycetes</taxon>
        <taxon>Polyporales</taxon>
        <taxon>Polyporaceae</taxon>
        <taxon>Trametes</taxon>
    </lineage>
</organism>
<dbReference type="EMBL" id="MNAD01000545">
    <property type="protein sequence ID" value="OJT11984.1"/>
    <property type="molecule type" value="Genomic_DNA"/>
</dbReference>
<sequence>MFAHISATIEICGSIPNPQRASIMVDHVNDIFEQIKALPTPLNPEALKASAKEVVADYASRLWGAENCGTTSQTPTKRDWTE</sequence>
<accession>A0A1M2VWJ1</accession>
<evidence type="ECO:0000313" key="1">
    <source>
        <dbReference type="EMBL" id="OJT11984.1"/>
    </source>
</evidence>
<evidence type="ECO:0000313" key="2">
    <source>
        <dbReference type="Proteomes" id="UP000184267"/>
    </source>
</evidence>
<protein>
    <submittedName>
        <fullName evidence="1">Uncharacterized protein</fullName>
    </submittedName>
</protein>
<dbReference type="Proteomes" id="UP000184267">
    <property type="component" value="Unassembled WGS sequence"/>
</dbReference>
<proteinExistence type="predicted"/>